<evidence type="ECO:0000313" key="2">
    <source>
        <dbReference type="Proteomes" id="UP001376459"/>
    </source>
</evidence>
<comment type="caution">
    <text evidence="1">The sequence shown here is derived from an EMBL/GenBank/DDBJ whole genome shotgun (WGS) entry which is preliminary data.</text>
</comment>
<organism evidence="1 2">
    <name type="scientific">Streptomyces machairae</name>
    <dbReference type="NCBI Taxonomy" id="3134109"/>
    <lineage>
        <taxon>Bacteria</taxon>
        <taxon>Bacillati</taxon>
        <taxon>Actinomycetota</taxon>
        <taxon>Actinomycetes</taxon>
        <taxon>Kitasatosporales</taxon>
        <taxon>Streptomycetaceae</taxon>
        <taxon>Streptomyces</taxon>
    </lineage>
</organism>
<name>A0ABU8UWX9_9ACTN</name>
<proteinExistence type="predicted"/>
<dbReference type="Proteomes" id="UP001376459">
    <property type="component" value="Unassembled WGS sequence"/>
</dbReference>
<protein>
    <submittedName>
        <fullName evidence="1">Uncharacterized protein</fullName>
    </submittedName>
</protein>
<sequence>MGIPTGSTPGSTPGLGQDLGLDLGGLGFTVPGAPLPDPTGAPTLGHSLAVDDGDLVIDGGTGNPATVEGLDALTQALTLTVETQLGSDRLHTTFGFDRLAVGRYPMSRLARKEYIRLELVRCLAADRRITDIREVFFQDDPRFFELRPRDDGFTGSHPASDVPSSRTYTAYVIIETVAGDTLTLRSGGRLE</sequence>
<dbReference type="EMBL" id="JBBKAK010000001">
    <property type="protein sequence ID" value="MEJ8672866.1"/>
    <property type="molecule type" value="Genomic_DNA"/>
</dbReference>
<evidence type="ECO:0000313" key="1">
    <source>
        <dbReference type="EMBL" id="MEJ8672866.1"/>
    </source>
</evidence>
<keyword evidence="2" id="KW-1185">Reference proteome</keyword>
<accession>A0ABU8UWX9</accession>
<reference evidence="1 2" key="1">
    <citation type="submission" date="2024-03" db="EMBL/GenBank/DDBJ databases">
        <title>Novel Streptomyces species of biotechnological and ecological value are a feature of Machair soil.</title>
        <authorList>
            <person name="Prole J.R."/>
            <person name="Goodfellow M."/>
            <person name="Allenby N."/>
            <person name="Ward A.C."/>
        </authorList>
    </citation>
    <scope>NUCLEOTIDE SEQUENCE [LARGE SCALE GENOMIC DNA]</scope>
    <source>
        <strain evidence="1 2">MS1.AVA.1</strain>
    </source>
</reference>
<gene>
    <name evidence="1" type="ORF">WKI71_44430</name>
</gene>